<dbReference type="Pfam" id="PF00034">
    <property type="entry name" value="Cytochrom_C"/>
    <property type="match status" value="1"/>
</dbReference>
<dbReference type="GO" id="GO:0046872">
    <property type="term" value="F:metal ion binding"/>
    <property type="evidence" value="ECO:0007669"/>
    <property type="project" value="UniProtKB-KW"/>
</dbReference>
<gene>
    <name evidence="9" type="ORF">NWE54_25175</name>
</gene>
<evidence type="ECO:0000256" key="2">
    <source>
        <dbReference type="ARBA" id="ARBA00022617"/>
    </source>
</evidence>
<dbReference type="FunFam" id="1.10.760.10:FF:000001">
    <property type="entry name" value="Cytochrome c iso-1"/>
    <property type="match status" value="1"/>
</dbReference>
<reference evidence="9" key="1">
    <citation type="submission" date="2022-08" db="EMBL/GenBank/DDBJ databases">
        <title>Complete Genome Sequences of 2 Bosea sp. soil isolates.</title>
        <authorList>
            <person name="Alvarez Arevalo M."/>
            <person name="Sterndorff E.B."/>
            <person name="Faurdal D."/>
            <person name="Joergensen T.S."/>
            <person name="Weber T."/>
        </authorList>
    </citation>
    <scope>NUCLEOTIDE SEQUENCE</scope>
    <source>
        <strain evidence="9">NBC_00436</strain>
    </source>
</reference>
<keyword evidence="4" id="KW-0249">Electron transport</keyword>
<keyword evidence="1" id="KW-0813">Transport</keyword>
<organism evidence="9">
    <name type="scientific">Bosea sp. NBC_00436</name>
    <dbReference type="NCBI Taxonomy" id="2969620"/>
    <lineage>
        <taxon>Bacteria</taxon>
        <taxon>Pseudomonadati</taxon>
        <taxon>Pseudomonadota</taxon>
        <taxon>Alphaproteobacteria</taxon>
        <taxon>Hyphomicrobiales</taxon>
        <taxon>Boseaceae</taxon>
        <taxon>Bosea</taxon>
    </lineage>
</organism>
<proteinExistence type="predicted"/>
<evidence type="ECO:0000256" key="1">
    <source>
        <dbReference type="ARBA" id="ARBA00022448"/>
    </source>
</evidence>
<evidence type="ECO:0000313" key="9">
    <source>
        <dbReference type="EMBL" id="UZF87006.1"/>
    </source>
</evidence>
<dbReference type="AlphaFoldDB" id="A0A9E7ZTV5"/>
<dbReference type="SUPFAM" id="SSF46626">
    <property type="entry name" value="Cytochrome c"/>
    <property type="match status" value="1"/>
</dbReference>
<dbReference type="PRINTS" id="PR00604">
    <property type="entry name" value="CYTCHRMECIAB"/>
</dbReference>
<protein>
    <submittedName>
        <fullName evidence="9">Cytochrome c family protein</fullName>
    </submittedName>
</protein>
<keyword evidence="2 6" id="KW-0349">Heme</keyword>
<dbReference type="PANTHER" id="PTHR11961">
    <property type="entry name" value="CYTOCHROME C"/>
    <property type="match status" value="1"/>
</dbReference>
<evidence type="ECO:0000256" key="4">
    <source>
        <dbReference type="ARBA" id="ARBA00022982"/>
    </source>
</evidence>
<feature type="domain" description="Cytochrome c" evidence="8">
    <location>
        <begin position="22"/>
        <end position="122"/>
    </location>
</feature>
<dbReference type="GO" id="GO:0020037">
    <property type="term" value="F:heme binding"/>
    <property type="evidence" value="ECO:0007669"/>
    <property type="project" value="InterPro"/>
</dbReference>
<feature type="chain" id="PRO_5039218558" evidence="7">
    <location>
        <begin position="22"/>
        <end position="128"/>
    </location>
</feature>
<evidence type="ECO:0000256" key="5">
    <source>
        <dbReference type="ARBA" id="ARBA00023004"/>
    </source>
</evidence>
<accession>A0A9E7ZTV5</accession>
<dbReference type="InterPro" id="IPR036909">
    <property type="entry name" value="Cyt_c-like_dom_sf"/>
</dbReference>
<dbReference type="InterPro" id="IPR002327">
    <property type="entry name" value="Cyt_c_1A/1B"/>
</dbReference>
<evidence type="ECO:0000256" key="6">
    <source>
        <dbReference type="PROSITE-ProRule" id="PRU00433"/>
    </source>
</evidence>
<evidence type="ECO:0000256" key="7">
    <source>
        <dbReference type="SAM" id="SignalP"/>
    </source>
</evidence>
<sequence>MRAILSGLVLLLPLIAQPAAAQDAAAGERSFAKCRACHQIGEGARNLVGPELNGLIGRHSGAVEGYSYSAANKNSGLTWDEATFAEYIKDPKAKIPGTKMIFAGIKGEKEIKDLTAFLKQFDKDGKKL</sequence>
<dbReference type="EMBL" id="CP102774">
    <property type="protein sequence ID" value="UZF87006.1"/>
    <property type="molecule type" value="Genomic_DNA"/>
</dbReference>
<dbReference type="GO" id="GO:0009055">
    <property type="term" value="F:electron transfer activity"/>
    <property type="evidence" value="ECO:0007669"/>
    <property type="project" value="InterPro"/>
</dbReference>
<name>A0A9E7ZTV5_9HYPH</name>
<feature type="signal peptide" evidence="7">
    <location>
        <begin position="1"/>
        <end position="21"/>
    </location>
</feature>
<evidence type="ECO:0000259" key="8">
    <source>
        <dbReference type="PROSITE" id="PS51007"/>
    </source>
</evidence>
<keyword evidence="7" id="KW-0732">Signal</keyword>
<dbReference type="PROSITE" id="PS51007">
    <property type="entry name" value="CYTC"/>
    <property type="match status" value="1"/>
</dbReference>
<keyword evidence="3 6" id="KW-0479">Metal-binding</keyword>
<evidence type="ECO:0000256" key="3">
    <source>
        <dbReference type="ARBA" id="ARBA00022723"/>
    </source>
</evidence>
<dbReference type="Gene3D" id="1.10.760.10">
    <property type="entry name" value="Cytochrome c-like domain"/>
    <property type="match status" value="1"/>
</dbReference>
<dbReference type="InterPro" id="IPR009056">
    <property type="entry name" value="Cyt_c-like_dom"/>
</dbReference>
<keyword evidence="5 6" id="KW-0408">Iron</keyword>